<evidence type="ECO:0000256" key="8">
    <source>
        <dbReference type="RuleBase" id="RU363041"/>
    </source>
</evidence>
<keyword evidence="6 8" id="KW-1133">Transmembrane helix</keyword>
<proteinExistence type="inferred from homology"/>
<name>A0A3S4YRQ6_SERRU</name>
<feature type="transmembrane region" description="Helical" evidence="8">
    <location>
        <begin position="249"/>
        <end position="267"/>
    </location>
</feature>
<evidence type="ECO:0000256" key="7">
    <source>
        <dbReference type="ARBA" id="ARBA00023136"/>
    </source>
</evidence>
<evidence type="ECO:0000256" key="4">
    <source>
        <dbReference type="ARBA" id="ARBA00022475"/>
    </source>
</evidence>
<evidence type="ECO:0000256" key="6">
    <source>
        <dbReference type="ARBA" id="ARBA00022989"/>
    </source>
</evidence>
<comment type="subcellular location">
    <subcellularLocation>
        <location evidence="1 8">Cell membrane</location>
        <topology evidence="1 8">Multi-pass membrane protein</topology>
    </subcellularLocation>
</comment>
<keyword evidence="3" id="KW-0813">Transport</keyword>
<evidence type="ECO:0000256" key="3">
    <source>
        <dbReference type="ARBA" id="ARBA00022448"/>
    </source>
</evidence>
<dbReference type="PANTHER" id="PTHR30269">
    <property type="entry name" value="TRANSMEMBRANE PROTEIN YFCA"/>
    <property type="match status" value="1"/>
</dbReference>
<dbReference type="AlphaFoldDB" id="A0A3S4YRQ6"/>
<dbReference type="PANTHER" id="PTHR30269:SF32">
    <property type="entry name" value="MEMBRANE TRANSPORTER PROTEIN-RELATED"/>
    <property type="match status" value="1"/>
</dbReference>
<feature type="transmembrane region" description="Helical" evidence="8">
    <location>
        <begin position="98"/>
        <end position="119"/>
    </location>
</feature>
<feature type="transmembrane region" description="Helical" evidence="8">
    <location>
        <begin position="158"/>
        <end position="179"/>
    </location>
</feature>
<keyword evidence="4 8" id="KW-1003">Cell membrane</keyword>
<keyword evidence="5 8" id="KW-0812">Transmembrane</keyword>
<evidence type="ECO:0000313" key="9">
    <source>
        <dbReference type="EMBL" id="VEI66961.1"/>
    </source>
</evidence>
<feature type="transmembrane region" description="Helical" evidence="8">
    <location>
        <begin position="26"/>
        <end position="44"/>
    </location>
</feature>
<dbReference type="InterPro" id="IPR052017">
    <property type="entry name" value="TSUP"/>
</dbReference>
<dbReference type="InterPro" id="IPR002781">
    <property type="entry name" value="TM_pro_TauE-like"/>
</dbReference>
<evidence type="ECO:0000256" key="1">
    <source>
        <dbReference type="ARBA" id="ARBA00004651"/>
    </source>
</evidence>
<organism evidence="9 10">
    <name type="scientific">Serratia rubidaea</name>
    <name type="common">Serratia marinorubra</name>
    <dbReference type="NCBI Taxonomy" id="61652"/>
    <lineage>
        <taxon>Bacteria</taxon>
        <taxon>Pseudomonadati</taxon>
        <taxon>Pseudomonadota</taxon>
        <taxon>Gammaproteobacteria</taxon>
        <taxon>Enterobacterales</taxon>
        <taxon>Yersiniaceae</taxon>
        <taxon>Serratia</taxon>
    </lineage>
</organism>
<reference evidence="9 10" key="1">
    <citation type="submission" date="2018-12" db="EMBL/GenBank/DDBJ databases">
        <authorList>
            <consortium name="Pathogen Informatics"/>
        </authorList>
    </citation>
    <scope>NUCLEOTIDE SEQUENCE [LARGE SCALE GENOMIC DNA]</scope>
    <source>
        <strain evidence="9 10">NCTC10036</strain>
    </source>
</reference>
<protein>
    <recommendedName>
        <fullName evidence="8">Probable membrane transporter protein</fullName>
    </recommendedName>
</protein>
<evidence type="ECO:0000256" key="2">
    <source>
        <dbReference type="ARBA" id="ARBA00009142"/>
    </source>
</evidence>
<keyword evidence="7 8" id="KW-0472">Membrane</keyword>
<dbReference type="GO" id="GO:0005886">
    <property type="term" value="C:plasma membrane"/>
    <property type="evidence" value="ECO:0007669"/>
    <property type="project" value="UniProtKB-SubCell"/>
</dbReference>
<dbReference type="EMBL" id="LR134493">
    <property type="protein sequence ID" value="VEI66961.1"/>
    <property type="molecule type" value="Genomic_DNA"/>
</dbReference>
<evidence type="ECO:0000313" key="10">
    <source>
        <dbReference type="Proteomes" id="UP000281904"/>
    </source>
</evidence>
<evidence type="ECO:0000256" key="5">
    <source>
        <dbReference type="ARBA" id="ARBA00022692"/>
    </source>
</evidence>
<dbReference type="Proteomes" id="UP000281904">
    <property type="component" value="Chromosome"/>
</dbReference>
<gene>
    <name evidence="9" type="ORF">NCTC10036_02835</name>
</gene>
<feature type="transmembrane region" description="Helical" evidence="8">
    <location>
        <begin position="126"/>
        <end position="146"/>
    </location>
</feature>
<feature type="transmembrane region" description="Helical" evidence="8">
    <location>
        <begin position="191"/>
        <end position="212"/>
    </location>
</feature>
<accession>A0A3S4YRQ6</accession>
<comment type="similarity">
    <text evidence="2 8">Belongs to the 4-toluene sulfonate uptake permease (TSUP) (TC 2.A.102) family.</text>
</comment>
<feature type="transmembrane region" description="Helical" evidence="8">
    <location>
        <begin position="56"/>
        <end position="78"/>
    </location>
</feature>
<feature type="transmembrane region" description="Helical" evidence="8">
    <location>
        <begin position="218"/>
        <end position="237"/>
    </location>
</feature>
<dbReference type="Pfam" id="PF01925">
    <property type="entry name" value="TauE"/>
    <property type="match status" value="1"/>
</dbReference>
<sequence length="270" mass="28168">MPLPSTPPRPQRYFPLPAGGDIMTDFDSATLLLSGAVFLLAGLVKGVTGMGLPTVAMGLLGALISPVTAAGMLLLPSLVTNIFQLTGGGNTAALLRRLWPMLLMVTLATLCTSGWIAAGNSSRTQLALGVALIIYGLWTLSGRIYAVSARGEKYFSPVVGLVTGMLTGGTGVFVMPAVPWLQALGLEKDELVQALGISFTCSTLALAAGLWWHGAFQAGSLGASTLAVLPALVGLFAGQKLRRVISPLLFRRCFLLCLIVLGVEMTLRAL</sequence>